<dbReference type="GO" id="GO:0008901">
    <property type="term" value="F:ferredoxin hydrogenase activity"/>
    <property type="evidence" value="ECO:0007669"/>
    <property type="project" value="InterPro"/>
</dbReference>
<dbReference type="InterPro" id="IPR013352">
    <property type="entry name" value="Fe_hydrogenase_subset"/>
</dbReference>
<keyword evidence="18" id="KW-1185">Reference proteome</keyword>
<dbReference type="EMBL" id="CP002628">
    <property type="protein sequence ID" value="AEB06951.1"/>
    <property type="molecule type" value="Genomic_DNA"/>
</dbReference>
<keyword evidence="8" id="KW-1278">Translocase</keyword>
<dbReference type="InterPro" id="IPR050340">
    <property type="entry name" value="Cytosolic_Fe-S_CAF"/>
</dbReference>
<dbReference type="NCBIfam" id="NF040763">
    <property type="entry name" value="FeFe_hydrog_A6"/>
    <property type="match status" value="1"/>
</dbReference>
<dbReference type="InterPro" id="IPR036010">
    <property type="entry name" value="2Fe-2S_ferredoxin-like_sf"/>
</dbReference>
<evidence type="ECO:0000256" key="5">
    <source>
        <dbReference type="ARBA" id="ARBA00022714"/>
    </source>
</evidence>
<comment type="cofactor">
    <cofactor evidence="13">
        <name>[2Fe-2S] cluster</name>
        <dbReference type="ChEBI" id="CHEBI:190135"/>
    </cofactor>
</comment>
<keyword evidence="10" id="KW-0411">Iron-sulfur</keyword>
<dbReference type="SUPFAM" id="SSF53920">
    <property type="entry name" value="Fe-only hydrogenase"/>
    <property type="match status" value="1"/>
</dbReference>
<dbReference type="InterPro" id="IPR036991">
    <property type="entry name" value="Fe_hydrogenase_ssu_sf"/>
</dbReference>
<evidence type="ECO:0000259" key="15">
    <source>
        <dbReference type="PROSITE" id="PS51379"/>
    </source>
</evidence>
<dbReference type="InterPro" id="IPR049830">
    <property type="entry name" value="HndD"/>
</dbReference>
<dbReference type="GO" id="GO:0016020">
    <property type="term" value="C:membrane"/>
    <property type="evidence" value="ECO:0007669"/>
    <property type="project" value="UniProtKB-SubCell"/>
</dbReference>
<evidence type="ECO:0000259" key="14">
    <source>
        <dbReference type="PROSITE" id="PS51085"/>
    </source>
</evidence>
<dbReference type="PROSITE" id="PS00641">
    <property type="entry name" value="COMPLEX1_75K_1"/>
    <property type="match status" value="1"/>
</dbReference>
<sequence>MVKLTIDGRDVEVAEHTTILEAALAAGIRIPTLCYLKNLNEIGSCRVCVVEVEGIDQLVAACNNYVLDGMVVHTNSPSVRIARKVNVEFLLSQHDSECTSCVRSGNCSLQTLSNDLGIAQLPFDKHLAGEHWNLSFPLIRNNDKCIKCMRCIQVCDKVQATGVWDITNRAGHTMVNTVGGKPIEETGCSLCGQCITHCPVGALRERDDTEQVFDALGDPERICLVQIAPAVRTAWGETFGLAPGQATVERLAAALRMVGFDYIFDTSFSADLTIMEEASELLERLKRAGESGEHPTFPMFTSCCPGWVRYVKDHYPELVDQLSTSKSPQQMFGAIAKTYYAQALGVDPSKIFSVSIMPCVAKKAEAALPSMTGADGAPDVDVALTVREVCRMVKACHIDVAKLDDEPLDQPLGTHTGAGVAFGSTGGVMDAALRSAYYFATGERCDADAFSDVRGMDGWKEATFTMGDKALKVAVVHGLANARNLLDALKSGEVGYDFVEVMACPGGCVGGGGQPIHDGMELAGERGEVLWGLDRSSNLRRSYENPAIQMCYADYLGAPLSERAEELLHTDQRAWTMPGEREECL</sequence>
<evidence type="ECO:0000313" key="17">
    <source>
        <dbReference type="EMBL" id="AEB06951.1"/>
    </source>
</evidence>
<comment type="similarity">
    <text evidence="3">Belongs to the complex I 75 kDa subunit family.</text>
</comment>
<dbReference type="Pfam" id="PF02906">
    <property type="entry name" value="Fe_hyd_lg_C"/>
    <property type="match status" value="1"/>
</dbReference>
<dbReference type="InterPro" id="IPR019574">
    <property type="entry name" value="NADH_UbQ_OxRdtase_Gsu_4Fe4S-bd"/>
</dbReference>
<dbReference type="KEGG" id="cgo:Corgl_0838"/>
<dbReference type="FunFam" id="3.30.70.20:FF:000035">
    <property type="entry name" value="Iron hydrogenase 1"/>
    <property type="match status" value="1"/>
</dbReference>
<dbReference type="InterPro" id="IPR000283">
    <property type="entry name" value="NADH_UbQ_OxRdtase_75kDa_su_CS"/>
</dbReference>
<dbReference type="PROSITE" id="PS51085">
    <property type="entry name" value="2FE2S_FER_2"/>
    <property type="match status" value="1"/>
</dbReference>
<keyword evidence="9" id="KW-0408">Iron</keyword>
<organism evidence="17 18">
    <name type="scientific">Coriobacterium glomerans (strain ATCC 49209 / DSM 20642 / JCM 10262 / PW2)</name>
    <dbReference type="NCBI Taxonomy" id="700015"/>
    <lineage>
        <taxon>Bacteria</taxon>
        <taxon>Bacillati</taxon>
        <taxon>Actinomycetota</taxon>
        <taxon>Coriobacteriia</taxon>
        <taxon>Coriobacteriales</taxon>
        <taxon>Coriobacteriaceae</taxon>
        <taxon>Coriobacterium</taxon>
    </lineage>
</organism>
<gene>
    <name evidence="17" type="ordered locus">Corgl_0838</name>
</gene>
<dbReference type="STRING" id="700015.Corgl_0838"/>
<comment type="subcellular location">
    <subcellularLocation>
        <location evidence="2">Membrane</location>
    </subcellularLocation>
</comment>
<dbReference type="SUPFAM" id="SSF54292">
    <property type="entry name" value="2Fe-2S ferredoxin-like"/>
    <property type="match status" value="1"/>
</dbReference>
<keyword evidence="4" id="KW-0004">4Fe-4S</keyword>
<feature type="domain" description="4Fe-4S ferredoxin-type" evidence="15">
    <location>
        <begin position="136"/>
        <end position="166"/>
    </location>
</feature>
<dbReference type="Pfam" id="PF10588">
    <property type="entry name" value="NADH-G_4Fe-4S_3"/>
    <property type="match status" value="1"/>
</dbReference>
<evidence type="ECO:0000256" key="4">
    <source>
        <dbReference type="ARBA" id="ARBA00022485"/>
    </source>
</evidence>
<evidence type="ECO:0000313" key="18">
    <source>
        <dbReference type="Proteomes" id="UP000006851"/>
    </source>
</evidence>
<evidence type="ECO:0000256" key="8">
    <source>
        <dbReference type="ARBA" id="ARBA00022967"/>
    </source>
</evidence>
<evidence type="ECO:0000259" key="16">
    <source>
        <dbReference type="PROSITE" id="PS51839"/>
    </source>
</evidence>
<keyword evidence="7" id="KW-0677">Repeat</keyword>
<evidence type="ECO:0000256" key="1">
    <source>
        <dbReference type="ARBA" id="ARBA00001966"/>
    </source>
</evidence>
<keyword evidence="5" id="KW-0001">2Fe-2S</keyword>
<feature type="domain" description="4Fe-4S His(Cys)3-ligated-type" evidence="16">
    <location>
        <begin position="78"/>
        <end position="117"/>
    </location>
</feature>
<dbReference type="InterPro" id="IPR017896">
    <property type="entry name" value="4Fe4S_Fe-S-bd"/>
</dbReference>
<dbReference type="InterPro" id="IPR017900">
    <property type="entry name" value="4Fe4S_Fe_S_CS"/>
</dbReference>
<feature type="domain" description="4Fe-4S ferredoxin-type" evidence="15">
    <location>
        <begin position="179"/>
        <end position="208"/>
    </location>
</feature>
<dbReference type="Gene3D" id="4.10.260.20">
    <property type="entry name" value="Iron hydrogenase, small subunit"/>
    <property type="match status" value="1"/>
</dbReference>
<evidence type="ECO:0000256" key="13">
    <source>
        <dbReference type="ARBA" id="ARBA00034078"/>
    </source>
</evidence>
<evidence type="ECO:0000256" key="7">
    <source>
        <dbReference type="ARBA" id="ARBA00022737"/>
    </source>
</evidence>
<dbReference type="Gene3D" id="3.40.950.10">
    <property type="entry name" value="Fe-only Hydrogenase (Larger Subunit), Chain L, domain 3"/>
    <property type="match status" value="1"/>
</dbReference>
<dbReference type="OrthoDB" id="9759518at2"/>
<evidence type="ECO:0000256" key="3">
    <source>
        <dbReference type="ARBA" id="ARBA00005404"/>
    </source>
</evidence>
<keyword evidence="6" id="KW-0479">Metal-binding</keyword>
<comment type="cofactor">
    <cofactor evidence="1">
        <name>[4Fe-4S] cluster</name>
        <dbReference type="ChEBI" id="CHEBI:49883"/>
    </cofactor>
</comment>
<dbReference type="RefSeq" id="WP_013708694.1">
    <property type="nucleotide sequence ID" value="NC_015389.1"/>
</dbReference>
<dbReference type="PROSITE" id="PS51839">
    <property type="entry name" value="4FE4S_HC3"/>
    <property type="match status" value="1"/>
</dbReference>
<dbReference type="Gene3D" id="3.30.70.20">
    <property type="match status" value="1"/>
</dbReference>
<keyword evidence="11" id="KW-0520">NAD</keyword>
<dbReference type="PROSITE" id="PS51379">
    <property type="entry name" value="4FE4S_FER_2"/>
    <property type="match status" value="2"/>
</dbReference>
<dbReference type="InterPro" id="IPR004108">
    <property type="entry name" value="Fe_hydrogenase_lsu_C"/>
</dbReference>
<dbReference type="CDD" id="cd00207">
    <property type="entry name" value="fer2"/>
    <property type="match status" value="1"/>
</dbReference>
<accession>F2N7Q9</accession>
<dbReference type="eggNOG" id="COG4624">
    <property type="taxonomic scope" value="Bacteria"/>
</dbReference>
<reference evidence="18" key="1">
    <citation type="journal article" date="2013" name="Stand. Genomic Sci.">
        <title>Complete genome sequence of Coriobacterium glomerans type strain (PW2(T)) from the midgut of Pyrrhocoris apterus L. (red soldier bug).</title>
        <authorList>
            <person name="Stackebrandt E."/>
            <person name="Zeytun A."/>
            <person name="Lapidus A."/>
            <person name="Nolan M."/>
            <person name="Lucas S."/>
            <person name="Hammon N."/>
            <person name="Deshpande S."/>
            <person name="Cheng J.F."/>
            <person name="Tapia R."/>
            <person name="Goodwin L.A."/>
            <person name="Pitluck S."/>
            <person name="Liolios K."/>
            <person name="Pagani I."/>
            <person name="Ivanova N."/>
            <person name="Mavromatis K."/>
            <person name="Mikhailova N."/>
            <person name="Huntemann M."/>
            <person name="Pati A."/>
            <person name="Chen A."/>
            <person name="Palaniappan K."/>
            <person name="Chang Y.J."/>
            <person name="Land M."/>
            <person name="Hauser L."/>
            <person name="Rohde M."/>
            <person name="Pukall R."/>
            <person name="Goker M."/>
            <person name="Detter J.C."/>
            <person name="Woyke T."/>
            <person name="Bristow J."/>
            <person name="Eisen J.A."/>
            <person name="Markowitz V."/>
            <person name="Hugenholtz P."/>
            <person name="Kyrpides N.C."/>
            <person name="Klenk H.P."/>
        </authorList>
    </citation>
    <scope>NUCLEOTIDE SEQUENCE</scope>
    <source>
        <strain evidence="18">ATCC 49209 / DSM 20642 / JCM 10262 / PW2</strain>
    </source>
</reference>
<dbReference type="GO" id="GO:0005506">
    <property type="term" value="F:iron ion binding"/>
    <property type="evidence" value="ECO:0007669"/>
    <property type="project" value="InterPro"/>
</dbReference>
<protein>
    <submittedName>
        <fullName evidence="17">Hydrogenase, Fe-only</fullName>
    </submittedName>
</protein>
<dbReference type="SMART" id="SM00902">
    <property type="entry name" value="Fe_hyd_SSU"/>
    <property type="match status" value="1"/>
</dbReference>
<dbReference type="GO" id="GO:0042773">
    <property type="term" value="P:ATP synthesis coupled electron transport"/>
    <property type="evidence" value="ECO:0007669"/>
    <property type="project" value="InterPro"/>
</dbReference>
<dbReference type="FunFam" id="3.10.20.740:FF:000004">
    <property type="entry name" value="NADH-quinone oxidoreductase"/>
    <property type="match status" value="1"/>
</dbReference>
<proteinExistence type="inferred from homology"/>
<dbReference type="SMART" id="SM00929">
    <property type="entry name" value="NADH-G_4Fe-4S_3"/>
    <property type="match status" value="1"/>
</dbReference>
<dbReference type="InterPro" id="IPR009016">
    <property type="entry name" value="Fe_hydrogenase"/>
</dbReference>
<evidence type="ECO:0000256" key="6">
    <source>
        <dbReference type="ARBA" id="ARBA00022723"/>
    </source>
</evidence>
<dbReference type="Gene3D" id="3.10.20.740">
    <property type="match status" value="1"/>
</dbReference>
<dbReference type="PANTHER" id="PTHR11615">
    <property type="entry name" value="NITRATE, FORMATE, IRON DEHYDROGENASE"/>
    <property type="match status" value="1"/>
</dbReference>
<keyword evidence="12" id="KW-0472">Membrane</keyword>
<evidence type="ECO:0000256" key="10">
    <source>
        <dbReference type="ARBA" id="ARBA00023014"/>
    </source>
</evidence>
<dbReference type="GO" id="GO:0051537">
    <property type="term" value="F:2 iron, 2 sulfur cluster binding"/>
    <property type="evidence" value="ECO:0007669"/>
    <property type="project" value="UniProtKB-KW"/>
</dbReference>
<dbReference type="AlphaFoldDB" id="F2N7Q9"/>
<evidence type="ECO:0000256" key="11">
    <source>
        <dbReference type="ARBA" id="ARBA00023027"/>
    </source>
</evidence>
<dbReference type="GO" id="GO:0008137">
    <property type="term" value="F:NADH dehydrogenase (ubiquinone) activity"/>
    <property type="evidence" value="ECO:0007669"/>
    <property type="project" value="InterPro"/>
</dbReference>
<dbReference type="Proteomes" id="UP000006851">
    <property type="component" value="Chromosome"/>
</dbReference>
<feature type="domain" description="2Fe-2S ferredoxin-type" evidence="14">
    <location>
        <begin position="1"/>
        <end position="78"/>
    </location>
</feature>
<evidence type="ECO:0000256" key="2">
    <source>
        <dbReference type="ARBA" id="ARBA00004370"/>
    </source>
</evidence>
<evidence type="ECO:0000256" key="9">
    <source>
        <dbReference type="ARBA" id="ARBA00023004"/>
    </source>
</evidence>
<dbReference type="HOGENOM" id="CLU_018240_2_1_11"/>
<dbReference type="InterPro" id="IPR001041">
    <property type="entry name" value="2Fe-2S_ferredoxin-type"/>
</dbReference>
<dbReference type="InterPro" id="IPR003149">
    <property type="entry name" value="Fe_hydrogenase_ssu"/>
</dbReference>
<dbReference type="SUPFAM" id="SSF54862">
    <property type="entry name" value="4Fe-4S ferredoxins"/>
    <property type="match status" value="1"/>
</dbReference>
<dbReference type="PROSITE" id="PS00198">
    <property type="entry name" value="4FE4S_FER_1"/>
    <property type="match status" value="1"/>
</dbReference>
<name>F2N7Q9_CORGP</name>
<evidence type="ECO:0000256" key="12">
    <source>
        <dbReference type="ARBA" id="ARBA00023136"/>
    </source>
</evidence>
<dbReference type="GO" id="GO:0051539">
    <property type="term" value="F:4 iron, 4 sulfur cluster binding"/>
    <property type="evidence" value="ECO:0007669"/>
    <property type="project" value="UniProtKB-KW"/>
</dbReference>
<dbReference type="Gene3D" id="3.40.50.1780">
    <property type="match status" value="1"/>
</dbReference>
<dbReference type="eggNOG" id="COG3383">
    <property type="taxonomic scope" value="Bacteria"/>
</dbReference>
<dbReference type="Pfam" id="PF02256">
    <property type="entry name" value="Fe_hyd_SSU"/>
    <property type="match status" value="1"/>
</dbReference>
<dbReference type="NCBIfam" id="TIGR02512">
    <property type="entry name" value="FeFe_hydrog_A"/>
    <property type="match status" value="1"/>
</dbReference>
<dbReference type="Pfam" id="PF12838">
    <property type="entry name" value="Fer4_7"/>
    <property type="match status" value="1"/>
</dbReference>
<dbReference type="Pfam" id="PF13510">
    <property type="entry name" value="Fer2_4"/>
    <property type="match status" value="1"/>
</dbReference>